<dbReference type="AlphaFoldDB" id="A0A2K8P1V9"/>
<comment type="cofactor">
    <cofactor evidence="3">
        <name>Fe(2+)</name>
        <dbReference type="ChEBI" id="CHEBI:29033"/>
    </cofactor>
</comment>
<dbReference type="NCBIfam" id="NF004076">
    <property type="entry name" value="PRK05581.1-4"/>
    <property type="match status" value="1"/>
</dbReference>
<dbReference type="GO" id="GO:0006091">
    <property type="term" value="P:generation of precursor metabolites and energy"/>
    <property type="evidence" value="ECO:0007669"/>
    <property type="project" value="UniProtKB-ARBA"/>
</dbReference>
<evidence type="ECO:0000313" key="11">
    <source>
        <dbReference type="EMBL" id="ATZ20754.1"/>
    </source>
</evidence>
<keyword evidence="10" id="KW-0119">Carbohydrate metabolism</keyword>
<dbReference type="GO" id="GO:0046872">
    <property type="term" value="F:metal ion binding"/>
    <property type="evidence" value="ECO:0007669"/>
    <property type="project" value="UniProtKB-KW"/>
</dbReference>
<evidence type="ECO:0000256" key="6">
    <source>
        <dbReference type="ARBA" id="ARBA00022833"/>
    </source>
</evidence>
<keyword evidence="5" id="KW-0479">Metal-binding</keyword>
<evidence type="ECO:0000256" key="9">
    <source>
        <dbReference type="ARBA" id="ARBA00023235"/>
    </source>
</evidence>
<accession>A0A2K8P1V9</accession>
<keyword evidence="8" id="KW-0464">Manganese</keyword>
<dbReference type="PROSITE" id="PS01085">
    <property type="entry name" value="RIBUL_P_3_EPIMER_1"/>
    <property type="match status" value="1"/>
</dbReference>
<dbReference type="InterPro" id="IPR013785">
    <property type="entry name" value="Aldolase_TIM"/>
</dbReference>
<dbReference type="PANTHER" id="PTHR11749">
    <property type="entry name" value="RIBULOSE-5-PHOSPHATE-3-EPIMERASE"/>
    <property type="match status" value="1"/>
</dbReference>
<evidence type="ECO:0000256" key="10">
    <source>
        <dbReference type="ARBA" id="ARBA00023277"/>
    </source>
</evidence>
<dbReference type="FunFam" id="3.20.20.70:FF:000191">
    <property type="entry name" value="ribulose-phosphate 3-epimerase isoform X2"/>
    <property type="match status" value="1"/>
</dbReference>
<evidence type="ECO:0000256" key="8">
    <source>
        <dbReference type="ARBA" id="ARBA00023211"/>
    </source>
</evidence>
<evidence type="ECO:0000313" key="12">
    <source>
        <dbReference type="Proteomes" id="UP000232221"/>
    </source>
</evidence>
<evidence type="ECO:0000256" key="3">
    <source>
        <dbReference type="ARBA" id="ARBA00001954"/>
    </source>
</evidence>
<name>A0A2K8P1V9_9MOLU</name>
<dbReference type="PROSITE" id="PS01086">
    <property type="entry name" value="RIBUL_P_3_EPIMER_2"/>
    <property type="match status" value="1"/>
</dbReference>
<dbReference type="Pfam" id="PF00834">
    <property type="entry name" value="Ribul_P_3_epim"/>
    <property type="match status" value="1"/>
</dbReference>
<evidence type="ECO:0000256" key="4">
    <source>
        <dbReference type="ARBA" id="ARBA00011738"/>
    </source>
</evidence>
<dbReference type="Gene3D" id="3.20.20.70">
    <property type="entry name" value="Aldolase class I"/>
    <property type="match status" value="1"/>
</dbReference>
<dbReference type="RefSeq" id="WP_100670744.1">
    <property type="nucleotide sequence ID" value="NZ_CP022510.1"/>
</dbReference>
<keyword evidence="9" id="KW-0413">Isomerase</keyword>
<dbReference type="CDD" id="cd00429">
    <property type="entry name" value="RPE"/>
    <property type="match status" value="1"/>
</dbReference>
<dbReference type="OrthoDB" id="1645589at2"/>
<dbReference type="GO" id="GO:0005975">
    <property type="term" value="P:carbohydrate metabolic process"/>
    <property type="evidence" value="ECO:0007669"/>
    <property type="project" value="InterPro"/>
</dbReference>
<comment type="subunit">
    <text evidence="4">Homodimer.</text>
</comment>
<gene>
    <name evidence="11" type="primary">rpe</name>
    <name evidence="11" type="ORF">MCOLE_v1c02400</name>
</gene>
<proteinExistence type="predicted"/>
<dbReference type="KEGG" id="mcol:MCOLE_v1c02400"/>
<dbReference type="GO" id="GO:1901135">
    <property type="term" value="P:carbohydrate derivative metabolic process"/>
    <property type="evidence" value="ECO:0007669"/>
    <property type="project" value="UniProtKB-ARBA"/>
</dbReference>
<dbReference type="InterPro" id="IPR000056">
    <property type="entry name" value="Ribul_P_3_epim-like"/>
</dbReference>
<dbReference type="GO" id="GO:0046496">
    <property type="term" value="P:nicotinamide nucleotide metabolic process"/>
    <property type="evidence" value="ECO:0007669"/>
    <property type="project" value="UniProtKB-ARBA"/>
</dbReference>
<evidence type="ECO:0000256" key="1">
    <source>
        <dbReference type="ARBA" id="ARBA00001936"/>
    </source>
</evidence>
<dbReference type="Proteomes" id="UP000232221">
    <property type="component" value="Chromosome"/>
</dbReference>
<comment type="cofactor">
    <cofactor evidence="1">
        <name>Mn(2+)</name>
        <dbReference type="ChEBI" id="CHEBI:29035"/>
    </cofactor>
</comment>
<protein>
    <submittedName>
        <fullName evidence="11">Ribulose-phosphate 3-epimerase</fullName>
    </submittedName>
</protein>
<reference evidence="11 12" key="1">
    <citation type="submission" date="2017-11" db="EMBL/GenBank/DDBJ databases">
        <title>Genome sequence of Mesoplasma coleopterae BARC 779 (ATCC 49583).</title>
        <authorList>
            <person name="Lo W.-S."/>
            <person name="Kuo C.-H."/>
        </authorList>
    </citation>
    <scope>NUCLEOTIDE SEQUENCE [LARGE SCALE GENOMIC DNA]</scope>
    <source>
        <strain evidence="11 12">BARC 779</strain>
    </source>
</reference>
<keyword evidence="6" id="KW-0862">Zinc</keyword>
<keyword evidence="7" id="KW-0408">Iron</keyword>
<dbReference type="SUPFAM" id="SSF51366">
    <property type="entry name" value="Ribulose-phoshate binding barrel"/>
    <property type="match status" value="1"/>
</dbReference>
<evidence type="ECO:0000256" key="2">
    <source>
        <dbReference type="ARBA" id="ARBA00001947"/>
    </source>
</evidence>
<dbReference type="InterPro" id="IPR011060">
    <property type="entry name" value="RibuloseP-bd_barrel"/>
</dbReference>
<keyword evidence="12" id="KW-1185">Reference proteome</keyword>
<dbReference type="GO" id="GO:0016857">
    <property type="term" value="F:racemase and epimerase activity, acting on carbohydrates and derivatives"/>
    <property type="evidence" value="ECO:0007669"/>
    <property type="project" value="InterPro"/>
</dbReference>
<organism evidence="11 12">
    <name type="scientific">Mesoplasma coleopterae</name>
    <dbReference type="NCBI Taxonomy" id="324078"/>
    <lineage>
        <taxon>Bacteria</taxon>
        <taxon>Bacillati</taxon>
        <taxon>Mycoplasmatota</taxon>
        <taxon>Mollicutes</taxon>
        <taxon>Entomoplasmatales</taxon>
        <taxon>Entomoplasmataceae</taxon>
        <taxon>Mesoplasma</taxon>
    </lineage>
</organism>
<evidence type="ECO:0000256" key="7">
    <source>
        <dbReference type="ARBA" id="ARBA00023004"/>
    </source>
</evidence>
<evidence type="ECO:0000256" key="5">
    <source>
        <dbReference type="ARBA" id="ARBA00022723"/>
    </source>
</evidence>
<comment type="cofactor">
    <cofactor evidence="2">
        <name>Zn(2+)</name>
        <dbReference type="ChEBI" id="CHEBI:29105"/>
    </cofactor>
</comment>
<dbReference type="GO" id="GO:0006163">
    <property type="term" value="P:purine nucleotide metabolic process"/>
    <property type="evidence" value="ECO:0007669"/>
    <property type="project" value="UniProtKB-ARBA"/>
</dbReference>
<sequence>MKEIIIAPSFLSANFADLKKEIARCELAKIEWIHYDVMDYDFVPNLTFGSKILKDIVNSSKFKIDIHFMIKVKTKKFEDFFVEYIKCNPTMMTMHIESMTREETQKFYDLCKSNKIMFSLAVSPKTDIHVLDEWLEKLDNILIMSVEPGFGGQTFIPEVLKKVEYLASLKKTNQLNYIIEIDGGINEHTSKKAANAGVEMMVAGSYLFESENFTEKVEALKHD</sequence>
<dbReference type="EMBL" id="CP024968">
    <property type="protein sequence ID" value="ATZ20754.1"/>
    <property type="molecule type" value="Genomic_DNA"/>
</dbReference>